<evidence type="ECO:0000256" key="3">
    <source>
        <dbReference type="ARBA" id="ARBA00022801"/>
    </source>
</evidence>
<evidence type="ECO:0000313" key="6">
    <source>
        <dbReference type="EMBL" id="SHI43210.1"/>
    </source>
</evidence>
<gene>
    <name evidence="6" type="ORF">SAMN02745181_0107</name>
</gene>
<dbReference type="InterPro" id="IPR000917">
    <property type="entry name" value="Sulfatase_N"/>
</dbReference>
<dbReference type="InParanoid" id="A0A1M6B3F2"/>
<dbReference type="SUPFAM" id="SSF53649">
    <property type="entry name" value="Alkaline phosphatase-like"/>
    <property type="match status" value="1"/>
</dbReference>
<dbReference type="Proteomes" id="UP000184510">
    <property type="component" value="Unassembled WGS sequence"/>
</dbReference>
<dbReference type="STRING" id="1123071.SAMN02745181_0107"/>
<evidence type="ECO:0000259" key="5">
    <source>
        <dbReference type="Pfam" id="PF00884"/>
    </source>
</evidence>
<dbReference type="GO" id="GO:0004065">
    <property type="term" value="F:arylsulfatase activity"/>
    <property type="evidence" value="ECO:0007669"/>
    <property type="project" value="TreeGrafter"/>
</dbReference>
<protein>
    <submittedName>
        <fullName evidence="6">N-sulfoglucosamine sulfohydrolase</fullName>
    </submittedName>
</protein>
<dbReference type="InterPro" id="IPR017850">
    <property type="entry name" value="Alkaline_phosphatase_core_sf"/>
</dbReference>
<dbReference type="PANTHER" id="PTHR42693">
    <property type="entry name" value="ARYLSULFATASE FAMILY MEMBER"/>
    <property type="match status" value="1"/>
</dbReference>
<dbReference type="InterPro" id="IPR050738">
    <property type="entry name" value="Sulfatase"/>
</dbReference>
<accession>A0A1M6B3F2</accession>
<dbReference type="CDD" id="cd16027">
    <property type="entry name" value="SGSH"/>
    <property type="match status" value="1"/>
</dbReference>
<name>A0A1M6B3F2_9BACT</name>
<sequence length="554" mass="62811">MMTCYSCVISRLDRSEPKRGPVRLWHILQELSPKVHIIKIKFTSGVGNANTEPSIYSPMKFTVLYLLSLFAACLTQAAEKPNIILFITDDQSPIAGCYGNKVIKTPNLDALAAEGTTFTEAFATTASCSASRSVILTGIQNHANGQFGHTHDYHHFTTYKTMAALSLPLQLAHHGYRTATIGKYHVAPESVYHFENYLRSSFHKAVGMANGCESFISEESDKPFFLYFATHDPHRSGGVDKTSPLTLKANLFGNLADKKHHKGVNEVFYDPNEVVVPEFLPDTPECREEIAQYYQSCSRVDQGLGRLIEILKKHGKWDNTIIIFSADHGMAFPGAKTTVYEAGLRVPFVVRDPKQKNKGVVNNALISHVDITPTILDMAGGYDVAKQAPKTLLKYKPTEKFENQGHPAKKYQGRSWYGLLGTEESDGWDHIMASHTFHEIQMYYPMRVYRDRKYKLIWNIAHGLPYPFASDLWIASSWQAQYQQGKDAKYGNRTVDSYINRPEFELFDIQKDPAEANNLASDPAFAKVLEEYKEKLKKVQRETRDPWRLKWSYE</sequence>
<reference evidence="6 7" key="1">
    <citation type="submission" date="2016-11" db="EMBL/GenBank/DDBJ databases">
        <authorList>
            <person name="Jaros S."/>
            <person name="Januszkiewicz K."/>
            <person name="Wedrychowicz H."/>
        </authorList>
    </citation>
    <scope>NUCLEOTIDE SEQUENCE [LARGE SCALE GENOMIC DNA]</scope>
    <source>
        <strain evidence="6 7">DSM 18772</strain>
    </source>
</reference>
<feature type="domain" description="Sulfatase N-terminal" evidence="5">
    <location>
        <begin position="81"/>
        <end position="380"/>
    </location>
</feature>
<keyword evidence="3 6" id="KW-0378">Hydrolase</keyword>
<dbReference type="Pfam" id="PF00884">
    <property type="entry name" value="Sulfatase"/>
    <property type="match status" value="1"/>
</dbReference>
<dbReference type="Gene3D" id="3.40.720.10">
    <property type="entry name" value="Alkaline Phosphatase, subunit A"/>
    <property type="match status" value="1"/>
</dbReference>
<proteinExistence type="inferred from homology"/>
<dbReference type="PANTHER" id="PTHR42693:SF53">
    <property type="entry name" value="ENDO-4-O-SULFATASE"/>
    <property type="match status" value="1"/>
</dbReference>
<organism evidence="6 7">
    <name type="scientific">Rubritalea squalenifaciens DSM 18772</name>
    <dbReference type="NCBI Taxonomy" id="1123071"/>
    <lineage>
        <taxon>Bacteria</taxon>
        <taxon>Pseudomonadati</taxon>
        <taxon>Verrucomicrobiota</taxon>
        <taxon>Verrucomicrobiia</taxon>
        <taxon>Verrucomicrobiales</taxon>
        <taxon>Rubritaleaceae</taxon>
        <taxon>Rubritalea</taxon>
    </lineage>
</organism>
<evidence type="ECO:0000256" key="2">
    <source>
        <dbReference type="ARBA" id="ARBA00022723"/>
    </source>
</evidence>
<keyword evidence="4" id="KW-0106">Calcium</keyword>
<dbReference type="PROSITE" id="PS00149">
    <property type="entry name" value="SULFATASE_2"/>
    <property type="match status" value="1"/>
</dbReference>
<keyword evidence="2" id="KW-0479">Metal-binding</keyword>
<evidence type="ECO:0000256" key="4">
    <source>
        <dbReference type="ARBA" id="ARBA00022837"/>
    </source>
</evidence>
<evidence type="ECO:0000256" key="1">
    <source>
        <dbReference type="ARBA" id="ARBA00008779"/>
    </source>
</evidence>
<dbReference type="GO" id="GO:0046872">
    <property type="term" value="F:metal ion binding"/>
    <property type="evidence" value="ECO:0007669"/>
    <property type="project" value="UniProtKB-KW"/>
</dbReference>
<dbReference type="AlphaFoldDB" id="A0A1M6B3F2"/>
<comment type="similarity">
    <text evidence="1">Belongs to the sulfatase family.</text>
</comment>
<dbReference type="EMBL" id="FQYR01000002">
    <property type="protein sequence ID" value="SHI43210.1"/>
    <property type="molecule type" value="Genomic_DNA"/>
</dbReference>
<keyword evidence="7" id="KW-1185">Reference proteome</keyword>
<evidence type="ECO:0000313" key="7">
    <source>
        <dbReference type="Proteomes" id="UP000184510"/>
    </source>
</evidence>
<dbReference type="InterPro" id="IPR024607">
    <property type="entry name" value="Sulfatase_CS"/>
</dbReference>